<name>A0A553WJK0_9SPHN</name>
<reference evidence="1 2" key="1">
    <citation type="submission" date="2019-07" db="EMBL/GenBank/DDBJ databases">
        <authorList>
            <person name="Park M."/>
        </authorList>
    </citation>
    <scope>NUCLEOTIDE SEQUENCE [LARGE SCALE GENOMIC DNA]</scope>
    <source>
        <strain evidence="1 2">KCTC32445</strain>
    </source>
</reference>
<evidence type="ECO:0000313" key="2">
    <source>
        <dbReference type="Proteomes" id="UP000320160"/>
    </source>
</evidence>
<dbReference type="EMBL" id="VKKU01000001">
    <property type="protein sequence ID" value="TSB04905.1"/>
    <property type="molecule type" value="Genomic_DNA"/>
</dbReference>
<keyword evidence="2" id="KW-1185">Reference proteome</keyword>
<dbReference type="OrthoDB" id="7595184at2"/>
<proteinExistence type="predicted"/>
<dbReference type="Proteomes" id="UP000320160">
    <property type="component" value="Unassembled WGS sequence"/>
</dbReference>
<evidence type="ECO:0000313" key="1">
    <source>
        <dbReference type="EMBL" id="TSB04905.1"/>
    </source>
</evidence>
<protein>
    <submittedName>
        <fullName evidence="1">Uncharacterized protein</fullName>
    </submittedName>
</protein>
<accession>A0A553WJK0</accession>
<organism evidence="1 2">
    <name type="scientific">Sphingorhabdus contaminans</name>
    <dbReference type="NCBI Taxonomy" id="1343899"/>
    <lineage>
        <taxon>Bacteria</taxon>
        <taxon>Pseudomonadati</taxon>
        <taxon>Pseudomonadota</taxon>
        <taxon>Alphaproteobacteria</taxon>
        <taxon>Sphingomonadales</taxon>
        <taxon>Sphingomonadaceae</taxon>
        <taxon>Sphingorhabdus</taxon>
    </lineage>
</organism>
<comment type="caution">
    <text evidence="1">The sequence shown here is derived from an EMBL/GenBank/DDBJ whole genome shotgun (WGS) entry which is preliminary data.</text>
</comment>
<sequence length="93" mass="10533">MSYPLLRISENNSHVEVRKGRGAQRWEDMEEIFNGPATKDQEWSGGEGEKLSARRCKWPNDNPCNDISIAYSVTGLSGLDVGKPRLRVFPVQR</sequence>
<gene>
    <name evidence="1" type="ORF">FOM92_05790</name>
</gene>
<dbReference type="RefSeq" id="WP_143775821.1">
    <property type="nucleotide sequence ID" value="NZ_VKKU01000001.1"/>
</dbReference>
<dbReference type="AlphaFoldDB" id="A0A553WJK0"/>